<proteinExistence type="predicted"/>
<keyword evidence="1" id="KW-0812">Transmembrane</keyword>
<reference evidence="2" key="2">
    <citation type="journal article" date="2015" name="Data Brief">
        <title>Shoot transcriptome of the giant reed, Arundo donax.</title>
        <authorList>
            <person name="Barrero R.A."/>
            <person name="Guerrero F.D."/>
            <person name="Moolhuijzen P."/>
            <person name="Goolsby J.A."/>
            <person name="Tidwell J."/>
            <person name="Bellgard S.E."/>
            <person name="Bellgard M.I."/>
        </authorList>
    </citation>
    <scope>NUCLEOTIDE SEQUENCE</scope>
    <source>
        <tissue evidence="2">Shoot tissue taken approximately 20 cm above the soil surface</tissue>
    </source>
</reference>
<name>A0A0A9CI96_ARUDO</name>
<dbReference type="PROSITE" id="PS51257">
    <property type="entry name" value="PROKAR_LIPOPROTEIN"/>
    <property type="match status" value="1"/>
</dbReference>
<reference evidence="2" key="1">
    <citation type="submission" date="2014-09" db="EMBL/GenBank/DDBJ databases">
        <authorList>
            <person name="Magalhaes I.L.F."/>
            <person name="Oliveira U."/>
            <person name="Santos F.R."/>
            <person name="Vidigal T.H.D.A."/>
            <person name="Brescovit A.D."/>
            <person name="Santos A.J."/>
        </authorList>
    </citation>
    <scope>NUCLEOTIDE SEQUENCE</scope>
    <source>
        <tissue evidence="2">Shoot tissue taken approximately 20 cm above the soil surface</tissue>
    </source>
</reference>
<protein>
    <submittedName>
        <fullName evidence="2">Uncharacterized protein</fullName>
    </submittedName>
</protein>
<dbReference type="AlphaFoldDB" id="A0A0A9CI96"/>
<organism evidence="2">
    <name type="scientific">Arundo donax</name>
    <name type="common">Giant reed</name>
    <name type="synonym">Donax arundinaceus</name>
    <dbReference type="NCBI Taxonomy" id="35708"/>
    <lineage>
        <taxon>Eukaryota</taxon>
        <taxon>Viridiplantae</taxon>
        <taxon>Streptophyta</taxon>
        <taxon>Embryophyta</taxon>
        <taxon>Tracheophyta</taxon>
        <taxon>Spermatophyta</taxon>
        <taxon>Magnoliopsida</taxon>
        <taxon>Liliopsida</taxon>
        <taxon>Poales</taxon>
        <taxon>Poaceae</taxon>
        <taxon>PACMAD clade</taxon>
        <taxon>Arundinoideae</taxon>
        <taxon>Arundineae</taxon>
        <taxon>Arundo</taxon>
    </lineage>
</organism>
<keyword evidence="1" id="KW-1133">Transmembrane helix</keyword>
<accession>A0A0A9CI96</accession>
<evidence type="ECO:0000256" key="1">
    <source>
        <dbReference type="SAM" id="Phobius"/>
    </source>
</evidence>
<keyword evidence="1" id="KW-0472">Membrane</keyword>
<dbReference type="EMBL" id="GBRH01223737">
    <property type="protein sequence ID" value="JAD74158.1"/>
    <property type="molecule type" value="Transcribed_RNA"/>
</dbReference>
<evidence type="ECO:0000313" key="2">
    <source>
        <dbReference type="EMBL" id="JAD74158.1"/>
    </source>
</evidence>
<sequence>MSKVQRLNFMGSSLQSCNFQSCLLFSSSNGVGAMMCGRLPLWSLYQVNKNQLYYQKFSPFWRNIRTSLMSLGNYHLTGSMITQFLSFLVLLQLIPDHTGIPLCIRMRLRDRLSSYWRLA</sequence>
<feature type="transmembrane region" description="Helical" evidence="1">
    <location>
        <begin position="74"/>
        <end position="94"/>
    </location>
</feature>